<keyword evidence="1" id="KW-1133">Transmembrane helix</keyword>
<dbReference type="EMBL" id="RYZR01000003">
    <property type="protein sequence ID" value="RUL65795.1"/>
    <property type="molecule type" value="Genomic_DNA"/>
</dbReference>
<accession>A0A432LWA9</accession>
<reference evidence="2 3" key="1">
    <citation type="submission" date="2018-12" db="EMBL/GenBank/DDBJ databases">
        <title>Dyella dinghuensis sp. nov. DHOA06 and Dyella choica sp. nov. 4M-K27, isolated from forest soil.</title>
        <authorList>
            <person name="Qiu L.-H."/>
            <person name="Gao Z.-H."/>
        </authorList>
    </citation>
    <scope>NUCLEOTIDE SEQUENCE [LARGE SCALE GENOMIC DNA]</scope>
    <source>
        <strain evidence="2 3">DHOA06</strain>
    </source>
</reference>
<keyword evidence="1" id="KW-0812">Transmembrane</keyword>
<organism evidence="2 3">
    <name type="scientific">Dyella dinghuensis</name>
    <dbReference type="NCBI Taxonomy" id="1920169"/>
    <lineage>
        <taxon>Bacteria</taxon>
        <taxon>Pseudomonadati</taxon>
        <taxon>Pseudomonadota</taxon>
        <taxon>Gammaproteobacteria</taxon>
        <taxon>Lysobacterales</taxon>
        <taxon>Rhodanobacteraceae</taxon>
        <taxon>Dyella</taxon>
    </lineage>
</organism>
<comment type="caution">
    <text evidence="2">The sequence shown here is derived from an EMBL/GenBank/DDBJ whole genome shotgun (WGS) entry which is preliminary data.</text>
</comment>
<dbReference type="RefSeq" id="WP_126672427.1">
    <property type="nucleotide sequence ID" value="NZ_RYZR01000003.1"/>
</dbReference>
<dbReference type="Proteomes" id="UP000267077">
    <property type="component" value="Unassembled WGS sequence"/>
</dbReference>
<feature type="transmembrane region" description="Helical" evidence="1">
    <location>
        <begin position="56"/>
        <end position="75"/>
    </location>
</feature>
<evidence type="ECO:0000313" key="3">
    <source>
        <dbReference type="Proteomes" id="UP000267077"/>
    </source>
</evidence>
<sequence>MWKLKLGAISVIAAVTLVWTVMDVWHGLWWQALATVSAGTIVTLRSLRIGEGDVPWVYVVAIAAFGLGGMGHFFFESPLTNGNRQQALLSLTGSFMTVSTTMGLPKAAQDEAMAGVIACSMEPNKDALTTTTDAMKAVYETPGMSMADRAIGPRNPPSPEECINAYRQTRAMLPWAFREAEKDNPWLLAQL</sequence>
<proteinExistence type="predicted"/>
<dbReference type="AlphaFoldDB" id="A0A432LWA9"/>
<gene>
    <name evidence="2" type="ORF">EKH79_03525</name>
</gene>
<evidence type="ECO:0000256" key="1">
    <source>
        <dbReference type="SAM" id="Phobius"/>
    </source>
</evidence>
<name>A0A432LWA9_9GAMM</name>
<protein>
    <submittedName>
        <fullName evidence="2">Uncharacterized protein</fullName>
    </submittedName>
</protein>
<feature type="transmembrane region" description="Helical" evidence="1">
    <location>
        <begin position="5"/>
        <end position="22"/>
    </location>
</feature>
<keyword evidence="1" id="KW-0472">Membrane</keyword>
<evidence type="ECO:0000313" key="2">
    <source>
        <dbReference type="EMBL" id="RUL65795.1"/>
    </source>
</evidence>
<dbReference type="OrthoDB" id="9850279at2"/>
<keyword evidence="3" id="KW-1185">Reference proteome</keyword>